<dbReference type="InterPro" id="IPR000601">
    <property type="entry name" value="PKD_dom"/>
</dbReference>
<dbReference type="RefSeq" id="WP_130254260.1">
    <property type="nucleotide sequence ID" value="NZ_PPSX01000012.1"/>
</dbReference>
<dbReference type="EMBL" id="PPSX01000012">
    <property type="protein sequence ID" value="RZQ54516.1"/>
    <property type="molecule type" value="Genomic_DNA"/>
</dbReference>
<evidence type="ECO:0000313" key="3">
    <source>
        <dbReference type="EMBL" id="RZQ54516.1"/>
    </source>
</evidence>
<dbReference type="AlphaFoldDB" id="A0A4Q7ISG9"/>
<feature type="chain" id="PRO_5020446486" description="PKD domain-containing protein" evidence="1">
    <location>
        <begin position="22"/>
        <end position="479"/>
    </location>
</feature>
<dbReference type="InterPro" id="IPR022409">
    <property type="entry name" value="PKD/Chitinase_dom"/>
</dbReference>
<dbReference type="Pfam" id="PF00801">
    <property type="entry name" value="PKD"/>
    <property type="match status" value="1"/>
</dbReference>
<dbReference type="InterPro" id="IPR000421">
    <property type="entry name" value="FA58C"/>
</dbReference>
<dbReference type="InterPro" id="IPR035986">
    <property type="entry name" value="PKD_dom_sf"/>
</dbReference>
<dbReference type="PROSITE" id="PS50093">
    <property type="entry name" value="PKD"/>
    <property type="match status" value="1"/>
</dbReference>
<feature type="domain" description="PKD" evidence="2">
    <location>
        <begin position="173"/>
        <end position="249"/>
    </location>
</feature>
<organism evidence="3 4">
    <name type="scientific">Pseudoalteromonas phenolica</name>
    <dbReference type="NCBI Taxonomy" id="161398"/>
    <lineage>
        <taxon>Bacteria</taxon>
        <taxon>Pseudomonadati</taxon>
        <taxon>Pseudomonadota</taxon>
        <taxon>Gammaproteobacteria</taxon>
        <taxon>Alteromonadales</taxon>
        <taxon>Pseudoalteromonadaceae</taxon>
        <taxon>Pseudoalteromonas</taxon>
    </lineage>
</organism>
<sequence length="479" mass="54413">MFRNRNLAILFAALCAQTSFAKDIVLYDITNKEPFTAQAQYPAFVDTESVEQVFDASIHSKFLSDKSEAWVQINFEKAFQIQQYSLTSAGDAPQRDPKHWQVQGSMDGKSWALLDSQTQQAFDSRAQTKIYTVSHSKTVKHIRFALKQEGTTEWGDSYLQVADIGLYAATDLPLASFEFDKRIVKLNEEVTLTNTSENDPINVEWMIPGATIKHQGNDVKVRFAKPGSYSVTLNTKNAAGVDSITQKNVIKVMDIHRPWAGLQFPKVVVELEDTESAGAKRLIKLLPNIEQAINDVTRDLVPMLYNNFTEVPEFEQVTFKLKWMDTLAYRAGDYSNMEIAFSSKYITEKLADKPDEQVTYELLGVLWHELTHGYQLFPQSATGTPEETHAFIEGIADLIRINAGFHKTREPQPSDTWLGGYTNTGFFLSWLSKRYEAFEHQFNATATELPDWTFAAAIEYVTGEKVEKLWQEYQAELTK</sequence>
<feature type="signal peptide" evidence="1">
    <location>
        <begin position="1"/>
        <end position="21"/>
    </location>
</feature>
<name>A0A4Q7ISG9_9GAMM</name>
<dbReference type="SUPFAM" id="SSF49785">
    <property type="entry name" value="Galactose-binding domain-like"/>
    <property type="match status" value="1"/>
</dbReference>
<evidence type="ECO:0000259" key="2">
    <source>
        <dbReference type="PROSITE" id="PS50093"/>
    </source>
</evidence>
<comment type="caution">
    <text evidence="3">The sequence shown here is derived from an EMBL/GenBank/DDBJ whole genome shotgun (WGS) entry which is preliminary data.</text>
</comment>
<dbReference type="CDD" id="cd00146">
    <property type="entry name" value="PKD"/>
    <property type="match status" value="1"/>
</dbReference>
<dbReference type="InterPro" id="IPR008979">
    <property type="entry name" value="Galactose-bd-like_sf"/>
</dbReference>
<dbReference type="InterPro" id="IPR007541">
    <property type="entry name" value="Uncharacterised_BSP"/>
</dbReference>
<dbReference type="PANTHER" id="PTHR33321:SF12">
    <property type="entry name" value="PLANT BASIC SECRETORY PROTEIN (BSP) FAMILY PROTEIN"/>
    <property type="match status" value="1"/>
</dbReference>
<keyword evidence="1" id="KW-0732">Signal</keyword>
<gene>
    <name evidence="3" type="ORF">C1E23_03600</name>
</gene>
<reference evidence="3 4" key="1">
    <citation type="submission" date="2018-01" db="EMBL/GenBank/DDBJ databases">
        <title>Co-occurrence of chitin degradation, pigmentation and bioactivity in marine Pseudoalteromonas.</title>
        <authorList>
            <person name="Paulsen S."/>
            <person name="Gram L."/>
            <person name="Machado H."/>
        </authorList>
    </citation>
    <scope>NUCLEOTIDE SEQUENCE [LARGE SCALE GENOMIC DNA]</scope>
    <source>
        <strain evidence="3 4">S3898</strain>
    </source>
</reference>
<dbReference type="PANTHER" id="PTHR33321">
    <property type="match status" value="1"/>
</dbReference>
<proteinExistence type="predicted"/>
<evidence type="ECO:0000313" key="4">
    <source>
        <dbReference type="Proteomes" id="UP000291338"/>
    </source>
</evidence>
<dbReference type="Pfam" id="PF00754">
    <property type="entry name" value="F5_F8_type_C"/>
    <property type="match status" value="1"/>
</dbReference>
<dbReference type="InterPro" id="IPR013783">
    <property type="entry name" value="Ig-like_fold"/>
</dbReference>
<evidence type="ECO:0000256" key="1">
    <source>
        <dbReference type="SAM" id="SignalP"/>
    </source>
</evidence>
<dbReference type="Pfam" id="PF04450">
    <property type="entry name" value="BSP"/>
    <property type="match status" value="1"/>
</dbReference>
<dbReference type="Proteomes" id="UP000291338">
    <property type="component" value="Unassembled WGS sequence"/>
</dbReference>
<protein>
    <recommendedName>
        <fullName evidence="2">PKD domain-containing protein</fullName>
    </recommendedName>
</protein>
<accession>A0A4Q7ISG9</accession>
<dbReference type="Gene3D" id="2.60.120.260">
    <property type="entry name" value="Galactose-binding domain-like"/>
    <property type="match status" value="1"/>
</dbReference>
<dbReference type="SMART" id="SM00089">
    <property type="entry name" value="PKD"/>
    <property type="match status" value="1"/>
</dbReference>
<dbReference type="SUPFAM" id="SSF49299">
    <property type="entry name" value="PKD domain"/>
    <property type="match status" value="1"/>
</dbReference>
<dbReference type="Gene3D" id="2.60.40.10">
    <property type="entry name" value="Immunoglobulins"/>
    <property type="match status" value="1"/>
</dbReference>